<sequence length="149" mass="17268">MEVINSSSSAERKQQSQKASLKKALFRHFRSAQIHHKNKSSRSNLLTKAATIARVSSREDINVLSQSTQEDNGVVRMKILVRKEDLEQVLELMRNNYNNNHNYNDSDSDEEDEEASLLIEERLNLLRKKHRRQNSWSPALQTIPEEILA</sequence>
<organism evidence="2 3">
    <name type="scientific">Rubus argutus</name>
    <name type="common">Southern blackberry</name>
    <dbReference type="NCBI Taxonomy" id="59490"/>
    <lineage>
        <taxon>Eukaryota</taxon>
        <taxon>Viridiplantae</taxon>
        <taxon>Streptophyta</taxon>
        <taxon>Embryophyta</taxon>
        <taxon>Tracheophyta</taxon>
        <taxon>Spermatophyta</taxon>
        <taxon>Magnoliopsida</taxon>
        <taxon>eudicotyledons</taxon>
        <taxon>Gunneridae</taxon>
        <taxon>Pentapetalae</taxon>
        <taxon>rosids</taxon>
        <taxon>fabids</taxon>
        <taxon>Rosales</taxon>
        <taxon>Rosaceae</taxon>
        <taxon>Rosoideae</taxon>
        <taxon>Rosoideae incertae sedis</taxon>
        <taxon>Rubus</taxon>
    </lineage>
</organism>
<evidence type="ECO:0000313" key="2">
    <source>
        <dbReference type="EMBL" id="KAK9944218.1"/>
    </source>
</evidence>
<keyword evidence="3" id="KW-1185">Reference proteome</keyword>
<dbReference type="AlphaFoldDB" id="A0AAW1Y8J7"/>
<name>A0AAW1Y8J7_RUBAR</name>
<gene>
    <name evidence="2" type="ORF">M0R45_009796</name>
</gene>
<evidence type="ECO:0000256" key="1">
    <source>
        <dbReference type="SAM" id="MobiDB-lite"/>
    </source>
</evidence>
<proteinExistence type="predicted"/>
<accession>A0AAW1Y8J7</accession>
<dbReference type="Proteomes" id="UP001457282">
    <property type="component" value="Unassembled WGS sequence"/>
</dbReference>
<evidence type="ECO:0000313" key="3">
    <source>
        <dbReference type="Proteomes" id="UP001457282"/>
    </source>
</evidence>
<reference evidence="2 3" key="1">
    <citation type="journal article" date="2023" name="G3 (Bethesda)">
        <title>A chromosome-length genome assembly and annotation of blackberry (Rubus argutus, cv. 'Hillquist').</title>
        <authorList>
            <person name="Bruna T."/>
            <person name="Aryal R."/>
            <person name="Dudchenko O."/>
            <person name="Sargent D.J."/>
            <person name="Mead D."/>
            <person name="Buti M."/>
            <person name="Cavallini A."/>
            <person name="Hytonen T."/>
            <person name="Andres J."/>
            <person name="Pham M."/>
            <person name="Weisz D."/>
            <person name="Mascagni F."/>
            <person name="Usai G."/>
            <person name="Natali L."/>
            <person name="Bassil N."/>
            <person name="Fernandez G.E."/>
            <person name="Lomsadze A."/>
            <person name="Armour M."/>
            <person name="Olukolu B."/>
            <person name="Poorten T."/>
            <person name="Britton C."/>
            <person name="Davik J."/>
            <person name="Ashrafi H."/>
            <person name="Aiden E.L."/>
            <person name="Borodovsky M."/>
            <person name="Worthington M."/>
        </authorList>
    </citation>
    <scope>NUCLEOTIDE SEQUENCE [LARGE SCALE GENOMIC DNA]</scope>
    <source>
        <strain evidence="2">PI 553951</strain>
    </source>
</reference>
<dbReference type="EMBL" id="JBEDUW010000002">
    <property type="protein sequence ID" value="KAK9944218.1"/>
    <property type="molecule type" value="Genomic_DNA"/>
</dbReference>
<comment type="caution">
    <text evidence="2">The sequence shown here is derived from an EMBL/GenBank/DDBJ whole genome shotgun (WGS) entry which is preliminary data.</text>
</comment>
<protein>
    <submittedName>
        <fullName evidence="2">Uncharacterized protein</fullName>
    </submittedName>
</protein>
<feature type="region of interest" description="Disordered" evidence="1">
    <location>
        <begin position="1"/>
        <end position="22"/>
    </location>
</feature>